<name>A0A4Q9W018_9HYPH</name>
<sequence>MNSGGIFHLELMQEYLTHRNPGRRRNFRLQTRSRTTVDCDLLLWLNNHAACLKACTPRHPTMGAKAASAISPGNGVHAPQQSQGDDPNPGGTKPVSPIRTNDGAKAMFDGAHRAGGSETGAVASSLSLGVVASSRIG</sequence>
<accession>A0A4Q9W018</accession>
<reference evidence="2 3" key="1">
    <citation type="submission" date="2019-02" db="EMBL/GenBank/DDBJ databases">
        <title>Siculibacillus lacustris gen. nov., sp. nov., a new rosette-forming bacterium isolated from a freshwater crater lake (Lake St. Ana, Romania).</title>
        <authorList>
            <person name="Felfoldi T."/>
            <person name="Marton Z."/>
            <person name="Szabo A."/>
            <person name="Mentes A."/>
            <person name="Boka K."/>
            <person name="Marialigeti K."/>
            <person name="Mathe I."/>
            <person name="Koncz M."/>
            <person name="Schumann P."/>
            <person name="Toth E."/>
        </authorList>
    </citation>
    <scope>NUCLEOTIDE SEQUENCE [LARGE SCALE GENOMIC DNA]</scope>
    <source>
        <strain evidence="2 3">SA-279</strain>
    </source>
</reference>
<evidence type="ECO:0000313" key="2">
    <source>
        <dbReference type="EMBL" id="TBW41273.1"/>
    </source>
</evidence>
<protein>
    <submittedName>
        <fullName evidence="2">Uncharacterized protein</fullName>
    </submittedName>
</protein>
<gene>
    <name evidence="2" type="ORF">EYW49_00680</name>
</gene>
<evidence type="ECO:0000313" key="3">
    <source>
        <dbReference type="Proteomes" id="UP000292781"/>
    </source>
</evidence>
<dbReference type="RefSeq" id="WP_131304880.1">
    <property type="nucleotide sequence ID" value="NZ_SJFN01000001.1"/>
</dbReference>
<proteinExistence type="predicted"/>
<dbReference type="AlphaFoldDB" id="A0A4Q9W018"/>
<evidence type="ECO:0000256" key="1">
    <source>
        <dbReference type="SAM" id="MobiDB-lite"/>
    </source>
</evidence>
<comment type="caution">
    <text evidence="2">The sequence shown here is derived from an EMBL/GenBank/DDBJ whole genome shotgun (WGS) entry which is preliminary data.</text>
</comment>
<feature type="region of interest" description="Disordered" evidence="1">
    <location>
        <begin position="62"/>
        <end position="103"/>
    </location>
</feature>
<dbReference type="Proteomes" id="UP000292781">
    <property type="component" value="Unassembled WGS sequence"/>
</dbReference>
<organism evidence="2 3">
    <name type="scientific">Siculibacillus lacustris</name>
    <dbReference type="NCBI Taxonomy" id="1549641"/>
    <lineage>
        <taxon>Bacteria</taxon>
        <taxon>Pseudomonadati</taxon>
        <taxon>Pseudomonadota</taxon>
        <taxon>Alphaproteobacteria</taxon>
        <taxon>Hyphomicrobiales</taxon>
        <taxon>Ancalomicrobiaceae</taxon>
        <taxon>Siculibacillus</taxon>
    </lineage>
</organism>
<dbReference type="EMBL" id="SJFN01000001">
    <property type="protein sequence ID" value="TBW41273.1"/>
    <property type="molecule type" value="Genomic_DNA"/>
</dbReference>
<keyword evidence="3" id="KW-1185">Reference proteome</keyword>